<comment type="subcellular location">
    <subcellularLocation>
        <location evidence="1">Cytoplasm</location>
        <location evidence="1">Nucleoid</location>
    </subcellularLocation>
</comment>
<dbReference type="PANTHER" id="PTHR38097">
    <property type="match status" value="1"/>
</dbReference>
<feature type="compositionally biased region" description="Basic residues" evidence="5">
    <location>
        <begin position="133"/>
        <end position="149"/>
    </location>
</feature>
<keyword evidence="3" id="KW-0963">Cytoplasm</keyword>
<dbReference type="RefSeq" id="WP_394508899.1">
    <property type="nucleotide sequence ID" value="NZ_JBIGHX010000001.1"/>
</dbReference>
<evidence type="ECO:0000313" key="8">
    <source>
        <dbReference type="Proteomes" id="UP001606302"/>
    </source>
</evidence>
<dbReference type="InterPro" id="IPR027444">
    <property type="entry name" value="H-NS_C_dom"/>
</dbReference>
<dbReference type="Pfam" id="PF00816">
    <property type="entry name" value="Histone_HNS"/>
    <property type="match status" value="1"/>
</dbReference>
<evidence type="ECO:0000256" key="4">
    <source>
        <dbReference type="ARBA" id="ARBA00023125"/>
    </source>
</evidence>
<comment type="similarity">
    <text evidence="2">Belongs to the histone-like protein H-NS family.</text>
</comment>
<feature type="region of interest" description="Disordered" evidence="5">
    <location>
        <begin position="50"/>
        <end position="83"/>
    </location>
</feature>
<feature type="region of interest" description="Disordered" evidence="5">
    <location>
        <begin position="107"/>
        <end position="158"/>
    </location>
</feature>
<evidence type="ECO:0000313" key="7">
    <source>
        <dbReference type="EMBL" id="MFG6460100.1"/>
    </source>
</evidence>
<organism evidence="7 8">
    <name type="scientific">Pelomonas lactea</name>
    <dbReference type="NCBI Taxonomy" id="3299030"/>
    <lineage>
        <taxon>Bacteria</taxon>
        <taxon>Pseudomonadati</taxon>
        <taxon>Pseudomonadota</taxon>
        <taxon>Betaproteobacteria</taxon>
        <taxon>Burkholderiales</taxon>
        <taxon>Sphaerotilaceae</taxon>
        <taxon>Roseateles</taxon>
    </lineage>
</organism>
<evidence type="ECO:0000256" key="5">
    <source>
        <dbReference type="SAM" id="MobiDB-lite"/>
    </source>
</evidence>
<dbReference type="SUPFAM" id="SSF81273">
    <property type="entry name" value="H-NS histone-like proteins"/>
    <property type="match status" value="1"/>
</dbReference>
<proteinExistence type="inferred from homology"/>
<dbReference type="Gene3D" id="4.10.430.10">
    <property type="entry name" value="Histone-like protein H-NS, C-terminal domain"/>
    <property type="match status" value="1"/>
</dbReference>
<evidence type="ECO:0000256" key="3">
    <source>
        <dbReference type="ARBA" id="ARBA00022490"/>
    </source>
</evidence>
<feature type="domain" description="DNA-binding protein H-NS-like C-terminal" evidence="6">
    <location>
        <begin position="61"/>
        <end position="104"/>
    </location>
</feature>
<sequence>MTKSLSSILSQIERLQKEAATIQSEVVTRIRKDIAKYGLTAEQLFGSVGVPKPGRTRAGTEPAKAARPPKYADGNGNTWGGMGKRPEWIRHALAAGKALEDFLITNTAGATPAKTKATKTRAKPKTTPPPKALVKKRAVAKSVGSRKPRAMAAADPEV</sequence>
<dbReference type="EMBL" id="JBIGHX010000001">
    <property type="protein sequence ID" value="MFG6460100.1"/>
    <property type="molecule type" value="Genomic_DNA"/>
</dbReference>
<comment type="caution">
    <text evidence="7">The sequence shown here is derived from an EMBL/GenBank/DDBJ whole genome shotgun (WGS) entry which is preliminary data.</text>
</comment>
<name>A0ABW7GDS6_9BURK</name>
<dbReference type="Proteomes" id="UP001606302">
    <property type="component" value="Unassembled WGS sequence"/>
</dbReference>
<dbReference type="InterPro" id="IPR037150">
    <property type="entry name" value="H-NS_C_dom_sf"/>
</dbReference>
<protein>
    <submittedName>
        <fullName evidence="7">H-NS family nucleoid-associated regulatory protein</fullName>
    </submittedName>
</protein>
<gene>
    <name evidence="7" type="ORF">ACG04Q_00870</name>
</gene>
<evidence type="ECO:0000256" key="1">
    <source>
        <dbReference type="ARBA" id="ARBA00004453"/>
    </source>
</evidence>
<keyword evidence="4" id="KW-0238">DNA-binding</keyword>
<evidence type="ECO:0000256" key="2">
    <source>
        <dbReference type="ARBA" id="ARBA00010610"/>
    </source>
</evidence>
<dbReference type="SMART" id="SM00528">
    <property type="entry name" value="HNS"/>
    <property type="match status" value="1"/>
</dbReference>
<evidence type="ECO:0000259" key="6">
    <source>
        <dbReference type="SMART" id="SM00528"/>
    </source>
</evidence>
<keyword evidence="8" id="KW-1185">Reference proteome</keyword>
<reference evidence="7 8" key="1">
    <citation type="submission" date="2024-08" db="EMBL/GenBank/DDBJ databases">
        <authorList>
            <person name="Lu H."/>
        </authorList>
    </citation>
    <scope>NUCLEOTIDE SEQUENCE [LARGE SCALE GENOMIC DNA]</scope>
    <source>
        <strain evidence="7 8">DXS20W</strain>
    </source>
</reference>
<dbReference type="PANTHER" id="PTHR38097:SF2">
    <property type="entry name" value="DNA-BINDING PROTEIN STPA"/>
    <property type="match status" value="1"/>
</dbReference>
<accession>A0ABW7GDS6</accession>